<keyword evidence="2" id="KW-1185">Reference proteome</keyword>
<reference evidence="1 2" key="1">
    <citation type="journal article" date="2014" name="Nat. Commun.">
        <title>Multiple recent horizontal transfers of a large genomic region in cheese making fungi.</title>
        <authorList>
            <person name="Cheeseman K."/>
            <person name="Ropars J."/>
            <person name="Renault P."/>
            <person name="Dupont J."/>
            <person name="Gouzy J."/>
            <person name="Branca A."/>
            <person name="Abraham A.L."/>
            <person name="Ceppi M."/>
            <person name="Conseiller E."/>
            <person name="Debuchy R."/>
            <person name="Malagnac F."/>
            <person name="Goarin A."/>
            <person name="Silar P."/>
            <person name="Lacoste S."/>
            <person name="Sallet E."/>
            <person name="Bensimon A."/>
            <person name="Giraud T."/>
            <person name="Brygoo Y."/>
        </authorList>
    </citation>
    <scope>NUCLEOTIDE SEQUENCE [LARGE SCALE GENOMIC DNA]</scope>
    <source>
        <strain evidence="2">FM 013</strain>
    </source>
</reference>
<name>A0A0G4PM60_PENC3</name>
<dbReference type="EMBL" id="HG793155">
    <property type="protein sequence ID" value="CRL27505.1"/>
    <property type="molecule type" value="Genomic_DNA"/>
</dbReference>
<organism evidence="1 2">
    <name type="scientific">Penicillium camemberti (strain FM 013)</name>
    <dbReference type="NCBI Taxonomy" id="1429867"/>
    <lineage>
        <taxon>Eukaryota</taxon>
        <taxon>Fungi</taxon>
        <taxon>Dikarya</taxon>
        <taxon>Ascomycota</taxon>
        <taxon>Pezizomycotina</taxon>
        <taxon>Eurotiomycetes</taxon>
        <taxon>Eurotiomycetidae</taxon>
        <taxon>Eurotiales</taxon>
        <taxon>Aspergillaceae</taxon>
        <taxon>Penicillium</taxon>
    </lineage>
</organism>
<dbReference type="Proteomes" id="UP000053732">
    <property type="component" value="Unassembled WGS sequence"/>
</dbReference>
<protein>
    <submittedName>
        <fullName evidence="1">Str. FM013</fullName>
    </submittedName>
</protein>
<dbReference type="STRING" id="1429867.A0A0G4PM60"/>
<gene>
    <name evidence="1" type="ORF">PCAMFM013_S022g000185</name>
</gene>
<evidence type="ECO:0000313" key="1">
    <source>
        <dbReference type="EMBL" id="CRL27505.1"/>
    </source>
</evidence>
<evidence type="ECO:0000313" key="2">
    <source>
        <dbReference type="Proteomes" id="UP000053732"/>
    </source>
</evidence>
<proteinExistence type="predicted"/>
<sequence>MLQNYGSEYTGSKLTSHDLKFHNWPGAGEQAADHFGLSHVVIIPANPCRILIGGQLGIRDDGSIPTDPVEEADIAFEHAC</sequence>
<accession>A0A0G4PM60</accession>
<dbReference type="AlphaFoldDB" id="A0A0G4PM60"/>